<sequence>MHFRATTHHVAEMFMSMLAPGYTLDGAGLVTISCGARGPSPEYSQVLGCTEVFAERFDFAVYQALDHGPRQEMILALIEHTLSDIAARVGADPAPIRECAGMVRKHGFVLEQEQRKLSRCLPGRRGWIRVYRRLGAGFCEMWLAKSFDPTGAVVHEALMREPAPLDLRQHFFRSQLRDEVFLVEDRFAKTVFSLPLPAVRA</sequence>
<evidence type="ECO:0000313" key="1">
    <source>
        <dbReference type="EMBL" id="KWS06150.1"/>
    </source>
</evidence>
<dbReference type="EMBL" id="JAJA02000001">
    <property type="protein sequence ID" value="KWS06150.1"/>
    <property type="molecule type" value="Genomic_DNA"/>
</dbReference>
<dbReference type="Proteomes" id="UP000023435">
    <property type="component" value="Unassembled WGS sequence"/>
</dbReference>
<name>A0A108UBT2_9GAMM</name>
<keyword evidence="2" id="KW-1185">Reference proteome</keyword>
<reference evidence="1 2" key="1">
    <citation type="journal article" date="2014" name="Genome Announc.">
        <title>Draft Genome Sequence of Lysobacter capsici AZ78, a Bacterium Antagonistic to Plant-Pathogenic Oomycetes.</title>
        <authorList>
            <person name="Puopolo G."/>
            <person name="Sonego P."/>
            <person name="Engelen K."/>
            <person name="Pertot I."/>
        </authorList>
    </citation>
    <scope>NUCLEOTIDE SEQUENCE [LARGE SCALE GENOMIC DNA]</scope>
    <source>
        <strain evidence="1 2">AZ78</strain>
    </source>
</reference>
<gene>
    <name evidence="1" type="ORF">AZ78_3704</name>
</gene>
<accession>A0A108UBT2</accession>
<dbReference type="AlphaFoldDB" id="A0A108UBT2"/>
<organism evidence="1 2">
    <name type="scientific">Lysobacter capsici AZ78</name>
    <dbReference type="NCBI Taxonomy" id="1444315"/>
    <lineage>
        <taxon>Bacteria</taxon>
        <taxon>Pseudomonadati</taxon>
        <taxon>Pseudomonadota</taxon>
        <taxon>Gammaproteobacteria</taxon>
        <taxon>Lysobacterales</taxon>
        <taxon>Lysobacteraceae</taxon>
        <taxon>Lysobacter</taxon>
    </lineage>
</organism>
<protein>
    <submittedName>
        <fullName evidence="1">Uncharacterized protein</fullName>
    </submittedName>
</protein>
<comment type="caution">
    <text evidence="1">The sequence shown here is derived from an EMBL/GenBank/DDBJ whole genome shotgun (WGS) entry which is preliminary data.</text>
</comment>
<proteinExistence type="predicted"/>
<evidence type="ECO:0000313" key="2">
    <source>
        <dbReference type="Proteomes" id="UP000023435"/>
    </source>
</evidence>